<dbReference type="Gene3D" id="1.10.150.520">
    <property type="match status" value="1"/>
</dbReference>
<keyword evidence="4" id="KW-0460">Magnesium</keyword>
<dbReference type="PRINTS" id="PR00413">
    <property type="entry name" value="HADHALOGNASE"/>
</dbReference>
<dbReference type="InterPro" id="IPR036412">
    <property type="entry name" value="HAD-like_sf"/>
</dbReference>
<dbReference type="OrthoDB" id="9809962at2"/>
<dbReference type="PANTHER" id="PTHR46470:SF2">
    <property type="entry name" value="GLYCERALDEHYDE 3-PHOSPHATE PHOSPHATASE"/>
    <property type="match status" value="1"/>
</dbReference>
<dbReference type="PANTHER" id="PTHR46470">
    <property type="entry name" value="N-ACYLNEURAMINATE-9-PHOSPHATASE"/>
    <property type="match status" value="1"/>
</dbReference>
<evidence type="ECO:0000256" key="1">
    <source>
        <dbReference type="ARBA" id="ARBA00001946"/>
    </source>
</evidence>
<organism evidence="5 6">
    <name type="scientific">Bacillus weihaiensis</name>
    <dbReference type="NCBI Taxonomy" id="1547283"/>
    <lineage>
        <taxon>Bacteria</taxon>
        <taxon>Bacillati</taxon>
        <taxon>Bacillota</taxon>
        <taxon>Bacilli</taxon>
        <taxon>Bacillales</taxon>
        <taxon>Bacillaceae</taxon>
        <taxon>Bacillus</taxon>
    </lineage>
</organism>
<sequence>MKALFFDLDNTLLDRDESVKSFIDDQYERLRSHVGHILKEEYTTRFLELDQFGYVWKDKVYKQLVEEYRIQGITWEELLQDYLSSFRNHCLSFNHLHAVLIELTNKGYKLGMISNGFSDFQRGNIRALKIEKYFHSIIISEDLGIKKPDLTIFLKGLEEVGVAPEESFFVGDHPANDIEAPKKLGFKTIWKKNKHFHDVKSDYKIEDLSEIIHILHKKRSLI</sequence>
<dbReference type="SUPFAM" id="SSF56784">
    <property type="entry name" value="HAD-like"/>
    <property type="match status" value="1"/>
</dbReference>
<keyword evidence="3" id="KW-0378">Hydrolase</keyword>
<gene>
    <name evidence="5" type="ORF">A9C19_15915</name>
</gene>
<evidence type="ECO:0000313" key="6">
    <source>
        <dbReference type="Proteomes" id="UP000181936"/>
    </source>
</evidence>
<dbReference type="GO" id="GO:0044281">
    <property type="term" value="P:small molecule metabolic process"/>
    <property type="evidence" value="ECO:0007669"/>
    <property type="project" value="UniProtKB-ARBA"/>
</dbReference>
<dbReference type="Gene3D" id="3.40.50.1000">
    <property type="entry name" value="HAD superfamily/HAD-like"/>
    <property type="match status" value="1"/>
</dbReference>
<dbReference type="InterPro" id="IPR041492">
    <property type="entry name" value="HAD_2"/>
</dbReference>
<accession>A0A1L3MUT9</accession>
<dbReference type="Proteomes" id="UP000181936">
    <property type="component" value="Chromosome"/>
</dbReference>
<proteinExistence type="predicted"/>
<dbReference type="KEGG" id="bwh:A9C19_15915"/>
<dbReference type="GO" id="GO:0016791">
    <property type="term" value="F:phosphatase activity"/>
    <property type="evidence" value="ECO:0007669"/>
    <property type="project" value="TreeGrafter"/>
</dbReference>
<dbReference type="NCBIfam" id="TIGR01549">
    <property type="entry name" value="HAD-SF-IA-v1"/>
    <property type="match status" value="1"/>
</dbReference>
<dbReference type="GO" id="GO:0046872">
    <property type="term" value="F:metal ion binding"/>
    <property type="evidence" value="ECO:0007669"/>
    <property type="project" value="UniProtKB-KW"/>
</dbReference>
<dbReference type="InterPro" id="IPR023214">
    <property type="entry name" value="HAD_sf"/>
</dbReference>
<dbReference type="InterPro" id="IPR051400">
    <property type="entry name" value="HAD-like_hydrolase"/>
</dbReference>
<reference evidence="5 6" key="1">
    <citation type="journal article" date="2016" name="Sci. Rep.">
        <title>Complete genome sequence and transcriptomic analysis of a novel marine strain Bacillus weihaiensis reveals the mechanism of brown algae degradation.</title>
        <authorList>
            <person name="Zhu Y."/>
            <person name="Chen P."/>
            <person name="Bao Y."/>
            <person name="Men Y."/>
            <person name="Zeng Y."/>
            <person name="Yang J."/>
            <person name="Sun J."/>
            <person name="Sun Y."/>
        </authorList>
    </citation>
    <scope>NUCLEOTIDE SEQUENCE [LARGE SCALE GENOMIC DNA]</scope>
    <source>
        <strain evidence="5 6">Alg07</strain>
    </source>
</reference>
<dbReference type="NCBIfam" id="TIGR01509">
    <property type="entry name" value="HAD-SF-IA-v3"/>
    <property type="match status" value="1"/>
</dbReference>
<evidence type="ECO:0000256" key="4">
    <source>
        <dbReference type="ARBA" id="ARBA00022842"/>
    </source>
</evidence>
<keyword evidence="2" id="KW-0479">Metal-binding</keyword>
<dbReference type="AlphaFoldDB" id="A0A1L3MUT9"/>
<dbReference type="InterPro" id="IPR006439">
    <property type="entry name" value="HAD-SF_hydro_IA"/>
</dbReference>
<dbReference type="Pfam" id="PF13419">
    <property type="entry name" value="HAD_2"/>
    <property type="match status" value="1"/>
</dbReference>
<comment type="cofactor">
    <cofactor evidence="1">
        <name>Mg(2+)</name>
        <dbReference type="ChEBI" id="CHEBI:18420"/>
    </cofactor>
</comment>
<evidence type="ECO:0000256" key="2">
    <source>
        <dbReference type="ARBA" id="ARBA00022723"/>
    </source>
</evidence>
<evidence type="ECO:0000256" key="3">
    <source>
        <dbReference type="ARBA" id="ARBA00022801"/>
    </source>
</evidence>
<dbReference type="SFLD" id="SFLDG01129">
    <property type="entry name" value="C1.5:_HAD__Beta-PGM__Phosphata"/>
    <property type="match status" value="1"/>
</dbReference>
<keyword evidence="6" id="KW-1185">Reference proteome</keyword>
<dbReference type="EMBL" id="CP016020">
    <property type="protein sequence ID" value="APH06107.1"/>
    <property type="molecule type" value="Genomic_DNA"/>
</dbReference>
<dbReference type="RefSeq" id="WP_072580909.1">
    <property type="nucleotide sequence ID" value="NZ_CP016020.1"/>
</dbReference>
<evidence type="ECO:0000313" key="5">
    <source>
        <dbReference type="EMBL" id="APH06107.1"/>
    </source>
</evidence>
<dbReference type="SFLD" id="SFLDS00003">
    <property type="entry name" value="Haloacid_Dehalogenase"/>
    <property type="match status" value="1"/>
</dbReference>
<name>A0A1L3MUT9_9BACI</name>
<protein>
    <submittedName>
        <fullName evidence="5">L-2-haloalkanoic acid dehalogenase</fullName>
    </submittedName>
</protein>